<accession>A0ABQ4KEU0</accession>
<keyword evidence="1" id="KW-0812">Transmembrane</keyword>
<reference evidence="2 3" key="1">
    <citation type="submission" date="2021-03" db="EMBL/GenBank/DDBJ databases">
        <title>Antimicrobial resistance genes in bacteria isolated from Japanese honey, and their potential for conferring macrolide and lincosamide resistance in the American foulbrood pathogen Paenibacillus larvae.</title>
        <authorList>
            <person name="Okamoto M."/>
            <person name="Kumagai M."/>
            <person name="Kanamori H."/>
            <person name="Takamatsu D."/>
        </authorList>
    </citation>
    <scope>NUCLEOTIDE SEQUENCE [LARGE SCALE GENOMIC DNA]</scope>
    <source>
        <strain evidence="2 3">J8TS2</strain>
    </source>
</reference>
<keyword evidence="3" id="KW-1185">Reference proteome</keyword>
<name>A0ABQ4KEU0_9BACI</name>
<comment type="caution">
    <text evidence="2">The sequence shown here is derived from an EMBL/GenBank/DDBJ whole genome shotgun (WGS) entry which is preliminary data.</text>
</comment>
<dbReference type="Proteomes" id="UP000679950">
    <property type="component" value="Unassembled WGS sequence"/>
</dbReference>
<keyword evidence="1" id="KW-0472">Membrane</keyword>
<evidence type="ECO:0000256" key="1">
    <source>
        <dbReference type="SAM" id="Phobius"/>
    </source>
</evidence>
<sequence>MLELLVWVLGCRYGAGGLSLASYFYVKINSNGSVIKFLFLVDEKCYNEKDLKIWLLDKCQSMRRRVTEER</sequence>
<feature type="transmembrane region" description="Helical" evidence="1">
    <location>
        <begin position="6"/>
        <end position="26"/>
    </location>
</feature>
<evidence type="ECO:0008006" key="4">
    <source>
        <dbReference type="Google" id="ProtNLM"/>
    </source>
</evidence>
<organism evidence="2 3">
    <name type="scientific">Lederbergia ruris</name>
    <dbReference type="NCBI Taxonomy" id="217495"/>
    <lineage>
        <taxon>Bacteria</taxon>
        <taxon>Bacillati</taxon>
        <taxon>Bacillota</taxon>
        <taxon>Bacilli</taxon>
        <taxon>Bacillales</taxon>
        <taxon>Bacillaceae</taxon>
        <taxon>Lederbergia</taxon>
    </lineage>
</organism>
<keyword evidence="1" id="KW-1133">Transmembrane helix</keyword>
<gene>
    <name evidence="2" type="ORF">J8TS2_08130</name>
</gene>
<proteinExistence type="predicted"/>
<dbReference type="EMBL" id="BORB01000005">
    <property type="protein sequence ID" value="GIN56494.1"/>
    <property type="molecule type" value="Genomic_DNA"/>
</dbReference>
<evidence type="ECO:0000313" key="3">
    <source>
        <dbReference type="Proteomes" id="UP000679950"/>
    </source>
</evidence>
<evidence type="ECO:0000313" key="2">
    <source>
        <dbReference type="EMBL" id="GIN56494.1"/>
    </source>
</evidence>
<protein>
    <recommendedName>
        <fullName evidence="4">Secreted protein</fullName>
    </recommendedName>
</protein>